<keyword evidence="7 10" id="KW-0131">Cell cycle</keyword>
<keyword evidence="6 10" id="KW-0904">Protein phosphatase</keyword>
<evidence type="ECO:0000256" key="9">
    <source>
        <dbReference type="ARBA" id="ARBA00067190"/>
    </source>
</evidence>
<evidence type="ECO:0000256" key="7">
    <source>
        <dbReference type="ARBA" id="ARBA00023306"/>
    </source>
</evidence>
<keyword evidence="4 10" id="KW-0498">Mitosis</keyword>
<evidence type="ECO:0000256" key="5">
    <source>
        <dbReference type="ARBA" id="ARBA00022801"/>
    </source>
</evidence>
<name>A0A1Y1ZNM1_9PLEO</name>
<organism evidence="13 14">
    <name type="scientific">Clohesyomyces aquaticus</name>
    <dbReference type="NCBI Taxonomy" id="1231657"/>
    <lineage>
        <taxon>Eukaryota</taxon>
        <taxon>Fungi</taxon>
        <taxon>Dikarya</taxon>
        <taxon>Ascomycota</taxon>
        <taxon>Pezizomycotina</taxon>
        <taxon>Dothideomycetes</taxon>
        <taxon>Pleosporomycetidae</taxon>
        <taxon>Pleosporales</taxon>
        <taxon>Lindgomycetaceae</taxon>
        <taxon>Clohesyomyces</taxon>
    </lineage>
</organism>
<dbReference type="FunFam" id="3.40.250.10:FF:000021">
    <property type="entry name" value="M-phase inducer phosphatase cdc-25.2"/>
    <property type="match status" value="1"/>
</dbReference>
<dbReference type="InterPro" id="IPR036873">
    <property type="entry name" value="Rhodanese-like_dom_sf"/>
</dbReference>
<keyword evidence="3 10" id="KW-0132">Cell division</keyword>
<evidence type="ECO:0000259" key="12">
    <source>
        <dbReference type="PROSITE" id="PS50206"/>
    </source>
</evidence>
<evidence type="ECO:0000313" key="13">
    <source>
        <dbReference type="EMBL" id="ORY11818.1"/>
    </source>
</evidence>
<dbReference type="PROSITE" id="PS50206">
    <property type="entry name" value="RHODANESE_3"/>
    <property type="match status" value="1"/>
</dbReference>
<evidence type="ECO:0000256" key="11">
    <source>
        <dbReference type="SAM" id="MobiDB-lite"/>
    </source>
</evidence>
<evidence type="ECO:0000256" key="4">
    <source>
        <dbReference type="ARBA" id="ARBA00022776"/>
    </source>
</evidence>
<dbReference type="GO" id="GO:0005634">
    <property type="term" value="C:nucleus"/>
    <property type="evidence" value="ECO:0007669"/>
    <property type="project" value="TreeGrafter"/>
</dbReference>
<dbReference type="GO" id="GO:0110032">
    <property type="term" value="P:positive regulation of G2/MI transition of meiotic cell cycle"/>
    <property type="evidence" value="ECO:0007669"/>
    <property type="project" value="TreeGrafter"/>
</dbReference>
<feature type="region of interest" description="Disordered" evidence="11">
    <location>
        <begin position="279"/>
        <end position="299"/>
    </location>
</feature>
<dbReference type="Pfam" id="PF00581">
    <property type="entry name" value="Rhodanese"/>
    <property type="match status" value="1"/>
</dbReference>
<feature type="region of interest" description="Disordered" evidence="11">
    <location>
        <begin position="145"/>
        <end position="184"/>
    </location>
</feature>
<gene>
    <name evidence="13" type="ORF">BCR34DRAFT_483586</name>
</gene>
<dbReference type="Proteomes" id="UP000193144">
    <property type="component" value="Unassembled WGS sequence"/>
</dbReference>
<dbReference type="EC" id="3.1.3.48" evidence="2 10"/>
<dbReference type="STRING" id="1231657.A0A1Y1ZNM1"/>
<dbReference type="PRINTS" id="PR00716">
    <property type="entry name" value="MPIPHPHTASE"/>
</dbReference>
<evidence type="ECO:0000256" key="10">
    <source>
        <dbReference type="RuleBase" id="RU368028"/>
    </source>
</evidence>
<dbReference type="SUPFAM" id="SSF52821">
    <property type="entry name" value="Rhodanese/Cell cycle control phosphatase"/>
    <property type="match status" value="1"/>
</dbReference>
<dbReference type="GO" id="GO:0000086">
    <property type="term" value="P:G2/M transition of mitotic cell cycle"/>
    <property type="evidence" value="ECO:0007669"/>
    <property type="project" value="TreeGrafter"/>
</dbReference>
<comment type="catalytic activity">
    <reaction evidence="8 10">
        <text>O-phospho-L-tyrosyl-[protein] + H2O = L-tyrosyl-[protein] + phosphate</text>
        <dbReference type="Rhea" id="RHEA:10684"/>
        <dbReference type="Rhea" id="RHEA-COMP:10136"/>
        <dbReference type="Rhea" id="RHEA-COMP:20101"/>
        <dbReference type="ChEBI" id="CHEBI:15377"/>
        <dbReference type="ChEBI" id="CHEBI:43474"/>
        <dbReference type="ChEBI" id="CHEBI:46858"/>
        <dbReference type="ChEBI" id="CHEBI:61978"/>
        <dbReference type="EC" id="3.1.3.48"/>
    </reaction>
</comment>
<comment type="caution">
    <text evidence="13">The sequence shown here is derived from an EMBL/GenBank/DDBJ whole genome shotgun (WGS) entry which is preliminary data.</text>
</comment>
<dbReference type="InterPro" id="IPR000751">
    <property type="entry name" value="MPI_Phosphatase"/>
</dbReference>
<dbReference type="GO" id="GO:0005737">
    <property type="term" value="C:cytoplasm"/>
    <property type="evidence" value="ECO:0007669"/>
    <property type="project" value="TreeGrafter"/>
</dbReference>
<evidence type="ECO:0000256" key="6">
    <source>
        <dbReference type="ARBA" id="ARBA00022912"/>
    </source>
</evidence>
<dbReference type="EMBL" id="MCFA01000057">
    <property type="protein sequence ID" value="ORY11818.1"/>
    <property type="molecule type" value="Genomic_DNA"/>
</dbReference>
<evidence type="ECO:0000256" key="2">
    <source>
        <dbReference type="ARBA" id="ARBA00013064"/>
    </source>
</evidence>
<sequence>MRPPPMPAPWGYRHDLPPSRPLFNAHTYGMKSFNFRDISMKKRDPDYFTLQPVRGSSPTASLAADMSSNLHMDQSPQLATPRRSLFTSNLFHPLDNRGTTTPTPLVRWEGVTTPPIPSSSPSFAPDSMDISPLPHKAPFSFLAERCIPSPSPETTPTSEEDMMSPCEVAPPTLPTLPEPERPRSAIERRKSILSRPSLARNKNYSTNTVSFKSKENNPLPAFKFGAGCDAFTGSPSPSLDECFKASPPQERKPFGNPMLGASKPKPFSLNANMSRANGSPLAAHVRKPAGPPSRRPSKFRRSLSMYEHPEDVMNQGQEKDNYTPSGLQAVMDVDDSPSLKLPHFTPPTEPDSLPRITDSTLIDVLNGNYNSVFDKIAIIDCRFEYEYDGGHIEGALNFCDKEQLAEELFSPVTVSNTLLVFHCEYSAHRAPLMAKFVRHEDRKVNAFRYPFLNYPEVYILDGGYSSFYESHRTRCFPQNYLRMDAKEHENACERGMNKLRQRSKLSRAQTFAFGEQSCQMEDSPTAISRSKTGGLLTLGSHDTFNMGRIGTSRRMASY</sequence>
<reference evidence="13 14" key="1">
    <citation type="submission" date="2016-07" db="EMBL/GenBank/DDBJ databases">
        <title>Pervasive Adenine N6-methylation of Active Genes in Fungi.</title>
        <authorList>
            <consortium name="DOE Joint Genome Institute"/>
            <person name="Mondo S.J."/>
            <person name="Dannebaum R.O."/>
            <person name="Kuo R.C."/>
            <person name="Labutti K."/>
            <person name="Haridas S."/>
            <person name="Kuo A."/>
            <person name="Salamov A."/>
            <person name="Ahrendt S.R."/>
            <person name="Lipzen A."/>
            <person name="Sullivan W."/>
            <person name="Andreopoulos W.B."/>
            <person name="Clum A."/>
            <person name="Lindquist E."/>
            <person name="Daum C."/>
            <person name="Ramamoorthy G.K."/>
            <person name="Gryganskyi A."/>
            <person name="Culley D."/>
            <person name="Magnuson J.K."/>
            <person name="James T.Y."/>
            <person name="O'Malley M.A."/>
            <person name="Stajich J.E."/>
            <person name="Spatafora J.W."/>
            <person name="Visel A."/>
            <person name="Grigoriev I.V."/>
        </authorList>
    </citation>
    <scope>NUCLEOTIDE SEQUENCE [LARGE SCALE GENOMIC DNA]</scope>
    <source>
        <strain evidence="13 14">CBS 115471</strain>
    </source>
</reference>
<comment type="similarity">
    <text evidence="1 10">Belongs to the MPI phosphatase family.</text>
</comment>
<keyword evidence="14" id="KW-1185">Reference proteome</keyword>
<evidence type="ECO:0000256" key="1">
    <source>
        <dbReference type="ARBA" id="ARBA00011065"/>
    </source>
</evidence>
<dbReference type="GO" id="GO:0004725">
    <property type="term" value="F:protein tyrosine phosphatase activity"/>
    <property type="evidence" value="ECO:0007669"/>
    <property type="project" value="UniProtKB-UniRule"/>
</dbReference>
<evidence type="ECO:0000256" key="3">
    <source>
        <dbReference type="ARBA" id="ARBA00022618"/>
    </source>
</evidence>
<protein>
    <recommendedName>
        <fullName evidence="9 10">M-phase inducer phosphatase</fullName>
        <ecNumber evidence="2 10">3.1.3.48</ecNumber>
    </recommendedName>
</protein>
<dbReference type="GO" id="GO:0051301">
    <property type="term" value="P:cell division"/>
    <property type="evidence" value="ECO:0007669"/>
    <property type="project" value="UniProtKB-UniRule"/>
</dbReference>
<dbReference type="CDD" id="cd01530">
    <property type="entry name" value="Cdc25"/>
    <property type="match status" value="1"/>
</dbReference>
<accession>A0A1Y1ZNM1</accession>
<evidence type="ECO:0000256" key="8">
    <source>
        <dbReference type="ARBA" id="ARBA00051722"/>
    </source>
</evidence>
<dbReference type="GO" id="GO:0010971">
    <property type="term" value="P:positive regulation of G2/M transition of mitotic cell cycle"/>
    <property type="evidence" value="ECO:0007669"/>
    <property type="project" value="TreeGrafter"/>
</dbReference>
<keyword evidence="5 10" id="KW-0378">Hydrolase</keyword>
<evidence type="ECO:0000313" key="14">
    <source>
        <dbReference type="Proteomes" id="UP000193144"/>
    </source>
</evidence>
<dbReference type="PANTHER" id="PTHR10828:SF17">
    <property type="entry name" value="PROTEIN-TYROSINE-PHOSPHATASE"/>
    <property type="match status" value="1"/>
</dbReference>
<proteinExistence type="inferred from homology"/>
<feature type="domain" description="Rhodanese" evidence="12">
    <location>
        <begin position="372"/>
        <end position="476"/>
    </location>
</feature>
<dbReference type="OrthoDB" id="26523at2759"/>
<dbReference type="InterPro" id="IPR001763">
    <property type="entry name" value="Rhodanese-like_dom"/>
</dbReference>
<dbReference type="PANTHER" id="PTHR10828">
    <property type="entry name" value="M-PHASE INDUCER PHOSPHATASE DUAL SPECIFICITY PHOSPHATASE CDC25"/>
    <property type="match status" value="1"/>
</dbReference>
<dbReference type="AlphaFoldDB" id="A0A1Y1ZNM1"/>
<dbReference type="Gene3D" id="3.40.250.10">
    <property type="entry name" value="Rhodanese-like domain"/>
    <property type="match status" value="1"/>
</dbReference>
<comment type="function">
    <text evidence="10">Tyrosine protein phosphatase which functions as a dosage-dependent inducer of mitotic progression.</text>
</comment>
<dbReference type="SMART" id="SM00450">
    <property type="entry name" value="RHOD"/>
    <property type="match status" value="1"/>
</dbReference>